<keyword evidence="6" id="KW-0520">NAD</keyword>
<dbReference type="EMBL" id="SDLO01000005">
    <property type="protein sequence ID" value="TDK91164.1"/>
    <property type="molecule type" value="Genomic_DNA"/>
</dbReference>
<feature type="domain" description="Enoyl reductase (ER)" evidence="8">
    <location>
        <begin position="176"/>
        <end position="521"/>
    </location>
</feature>
<dbReference type="InterPro" id="IPR013149">
    <property type="entry name" value="ADH-like_C"/>
</dbReference>
<dbReference type="CDD" id="cd08278">
    <property type="entry name" value="benzyl_alcohol_DH"/>
    <property type="match status" value="1"/>
</dbReference>
<accession>A0A4R5WM33</accession>
<evidence type="ECO:0000256" key="3">
    <source>
        <dbReference type="ARBA" id="ARBA00022723"/>
    </source>
</evidence>
<dbReference type="Gene3D" id="2.40.128.580">
    <property type="entry name" value="GXWXG domain"/>
    <property type="match status" value="1"/>
</dbReference>
<dbReference type="InterPro" id="IPR025568">
    <property type="entry name" value="DUF4334"/>
</dbReference>
<dbReference type="Pfam" id="PF08240">
    <property type="entry name" value="ADH_N"/>
    <property type="match status" value="1"/>
</dbReference>
<organism evidence="9 10">
    <name type="scientific">Mycolicibacterium mucogenicum</name>
    <name type="common">Mycobacterium mucogenicum</name>
    <dbReference type="NCBI Taxonomy" id="56689"/>
    <lineage>
        <taxon>Bacteria</taxon>
        <taxon>Bacillati</taxon>
        <taxon>Actinomycetota</taxon>
        <taxon>Actinomycetes</taxon>
        <taxon>Mycobacteriales</taxon>
        <taxon>Mycobacteriaceae</taxon>
        <taxon>Mycolicibacterium</taxon>
    </lineage>
</organism>
<dbReference type="Gene3D" id="3.40.50.720">
    <property type="entry name" value="NAD(P)-binding Rossmann-like Domain"/>
    <property type="match status" value="1"/>
</dbReference>
<evidence type="ECO:0000256" key="1">
    <source>
        <dbReference type="ARBA" id="ARBA00001947"/>
    </source>
</evidence>
<dbReference type="GO" id="GO:0046294">
    <property type="term" value="P:formaldehyde catabolic process"/>
    <property type="evidence" value="ECO:0007669"/>
    <property type="project" value="TreeGrafter"/>
</dbReference>
<dbReference type="InterPro" id="IPR025951">
    <property type="entry name" value="GXWXG_dom"/>
</dbReference>
<evidence type="ECO:0000259" key="8">
    <source>
        <dbReference type="SMART" id="SM00829"/>
    </source>
</evidence>
<dbReference type="GO" id="GO:0008270">
    <property type="term" value="F:zinc ion binding"/>
    <property type="evidence" value="ECO:0007669"/>
    <property type="project" value="InterPro"/>
</dbReference>
<dbReference type="InterPro" id="IPR011032">
    <property type="entry name" value="GroES-like_sf"/>
</dbReference>
<dbReference type="SMART" id="SM00829">
    <property type="entry name" value="PKS_ER"/>
    <property type="match status" value="1"/>
</dbReference>
<dbReference type="SUPFAM" id="SSF50129">
    <property type="entry name" value="GroES-like"/>
    <property type="match status" value="1"/>
</dbReference>
<dbReference type="AlphaFoldDB" id="A0A4R5WM33"/>
<evidence type="ECO:0000256" key="7">
    <source>
        <dbReference type="RuleBase" id="RU361277"/>
    </source>
</evidence>
<dbReference type="SUPFAM" id="SSF51735">
    <property type="entry name" value="NAD(P)-binding Rossmann-fold domains"/>
    <property type="match status" value="1"/>
</dbReference>
<protein>
    <submittedName>
        <fullName evidence="9">DUF4334 domain-containing protein</fullName>
    </submittedName>
</protein>
<proteinExistence type="inferred from homology"/>
<dbReference type="Pfam" id="PF14231">
    <property type="entry name" value="GXWXG"/>
    <property type="match status" value="1"/>
</dbReference>
<dbReference type="Pfam" id="PF14232">
    <property type="entry name" value="DUF4334"/>
    <property type="match status" value="1"/>
</dbReference>
<dbReference type="Pfam" id="PF00107">
    <property type="entry name" value="ADH_zinc_N"/>
    <property type="match status" value="1"/>
</dbReference>
<dbReference type="PANTHER" id="PTHR43880:SF12">
    <property type="entry name" value="ALCOHOL DEHYDROGENASE CLASS-3"/>
    <property type="match status" value="1"/>
</dbReference>
<dbReference type="InterPro" id="IPR002328">
    <property type="entry name" value="ADH_Zn_CS"/>
</dbReference>
<dbReference type="InterPro" id="IPR013154">
    <property type="entry name" value="ADH-like_N"/>
</dbReference>
<comment type="caution">
    <text evidence="9">The sequence shown here is derived from an EMBL/GenBank/DDBJ whole genome shotgun (WGS) entry which is preliminary data.</text>
</comment>
<evidence type="ECO:0000256" key="2">
    <source>
        <dbReference type="ARBA" id="ARBA00008072"/>
    </source>
</evidence>
<evidence type="ECO:0000313" key="9">
    <source>
        <dbReference type="EMBL" id="TDK91164.1"/>
    </source>
</evidence>
<sequence length="525" mass="55231">MNLTDRFQDLIKGGPAPTLDQLDALYADAAPVRVDDVLGEWAGGVFGLGHPAEAQLEAIKWAGKSFGAADDVAPIVCFDDAGRRFVNPIFGGASLRLKDYRGSATATMTYHDLPMADHFRKISDTILIGAMEAPGQSRAGYFYLRRMDTSERPRDPEFVSCEPPRTADAAVLRAPGQPFEVTQVELESPRANEVLVRIEAVGICHSDLVIAGMAQPQQLPMVLGHEGAGVVEAVGADVTDLQPGDHVVLSYAWCGECTNCKRDRMAYCSRSNMLNLTGARLDGSGGMRIGTTPVHARFCGQSSFATYALAVAHTVVPVPKDIPFEVLAPLGCGVQTGAGTVLNALRPEPGSSIAIFAAGSVGLSAIMAAKVAGCERIIAVDPKPQRRELAVALGATDAVDPAFVSSAIRPGVDYAIDCIGKPEVARAAIASLASPGVCAVVGLQGLSTPIQVDLAKLVGKGQTLCGVVEGQAVPRRFIPSLIDLYRSGALPVDRLITTFGLDEINDAIAATQRGDVVKAVLLPRR</sequence>
<dbReference type="Proteomes" id="UP000294929">
    <property type="component" value="Unassembled WGS sequence"/>
</dbReference>
<dbReference type="FunFam" id="3.40.50.720:FF:000003">
    <property type="entry name" value="S-(hydroxymethyl)glutathione dehydrogenase"/>
    <property type="match status" value="1"/>
</dbReference>
<name>A0A4R5WM33_MYCMU</name>
<dbReference type="PROSITE" id="PS00059">
    <property type="entry name" value="ADH_ZINC"/>
    <property type="match status" value="1"/>
</dbReference>
<comment type="cofactor">
    <cofactor evidence="1 7">
        <name>Zn(2+)</name>
        <dbReference type="ChEBI" id="CHEBI:29105"/>
    </cofactor>
</comment>
<keyword evidence="5" id="KW-0560">Oxidoreductase</keyword>
<dbReference type="PANTHER" id="PTHR43880">
    <property type="entry name" value="ALCOHOL DEHYDROGENASE"/>
    <property type="match status" value="1"/>
</dbReference>
<dbReference type="InterPro" id="IPR036291">
    <property type="entry name" value="NAD(P)-bd_dom_sf"/>
</dbReference>
<evidence type="ECO:0000313" key="10">
    <source>
        <dbReference type="Proteomes" id="UP000294929"/>
    </source>
</evidence>
<dbReference type="Gene3D" id="3.90.180.10">
    <property type="entry name" value="Medium-chain alcohol dehydrogenases, catalytic domain"/>
    <property type="match status" value="1"/>
</dbReference>
<dbReference type="GO" id="GO:0005829">
    <property type="term" value="C:cytosol"/>
    <property type="evidence" value="ECO:0007669"/>
    <property type="project" value="TreeGrafter"/>
</dbReference>
<keyword evidence="3 7" id="KW-0479">Metal-binding</keyword>
<comment type="similarity">
    <text evidence="2 7">Belongs to the zinc-containing alcohol dehydrogenase family.</text>
</comment>
<keyword evidence="4 7" id="KW-0862">Zinc</keyword>
<reference evidence="9 10" key="1">
    <citation type="submission" date="2019-01" db="EMBL/GenBank/DDBJ databases">
        <title>High-quality-draft genome sequences of five non-tuberculosis mycobacteriaceae isolated from a nosocomial environment.</title>
        <authorList>
            <person name="Tiago I."/>
            <person name="Alarico S."/>
            <person name="Pereira S.G."/>
            <person name="Coelho C."/>
            <person name="Maranha A."/>
            <person name="Empadinhas N."/>
        </authorList>
    </citation>
    <scope>NUCLEOTIDE SEQUENCE [LARGE SCALE GENOMIC DNA]</scope>
    <source>
        <strain evidence="9 10">24AIII</strain>
    </source>
</reference>
<evidence type="ECO:0000256" key="5">
    <source>
        <dbReference type="ARBA" id="ARBA00023002"/>
    </source>
</evidence>
<evidence type="ECO:0000256" key="4">
    <source>
        <dbReference type="ARBA" id="ARBA00022833"/>
    </source>
</evidence>
<gene>
    <name evidence="9" type="ORF">EUA03_07655</name>
</gene>
<dbReference type="GO" id="GO:0051903">
    <property type="term" value="F:S-(hydroxymethyl)glutathione dehydrogenase [NAD(P)+] activity"/>
    <property type="evidence" value="ECO:0007669"/>
    <property type="project" value="TreeGrafter"/>
</dbReference>
<dbReference type="RefSeq" id="WP_133426158.1">
    <property type="nucleotide sequence ID" value="NZ_SDLO01000005.1"/>
</dbReference>
<evidence type="ECO:0000256" key="6">
    <source>
        <dbReference type="ARBA" id="ARBA00023027"/>
    </source>
</evidence>
<dbReference type="InterPro" id="IPR020843">
    <property type="entry name" value="ER"/>
</dbReference>